<dbReference type="RefSeq" id="WP_171779990.1">
    <property type="nucleotide sequence ID" value="NZ_JABAGV010000027.1"/>
</dbReference>
<name>A0AAW3W999_CLOBE</name>
<sequence length="164" mass="19361">MKRSEVEKIYQDNGLNDYKLTCLEDLKNCHGIDAEQINGFENLTDGNKVIFKRFIINFFNSMGMDRKMITVPKAINYVQEIDYVAPHPDAEVDEDYKDCYVSIDTKIIVLKADGSKKQLHKYSDSEYKNLKPTEQYRKEYLRFAFLEGKSKVWLHVTHEGKQWY</sequence>
<dbReference type="AlphaFoldDB" id="A0AAW3W999"/>
<dbReference type="Proteomes" id="UP001194098">
    <property type="component" value="Unassembled WGS sequence"/>
</dbReference>
<accession>A0AAW3W999</accession>
<protein>
    <submittedName>
        <fullName evidence="1">Uncharacterized protein</fullName>
    </submittedName>
</protein>
<evidence type="ECO:0000313" key="1">
    <source>
        <dbReference type="EMBL" id="MBC2475446.1"/>
    </source>
</evidence>
<reference evidence="1" key="1">
    <citation type="submission" date="2020-04" db="EMBL/GenBank/DDBJ databases">
        <authorList>
            <person name="Brown S."/>
        </authorList>
    </citation>
    <scope>NUCLEOTIDE SEQUENCE</scope>
    <source>
        <strain evidence="1">DJ015</strain>
    </source>
</reference>
<evidence type="ECO:0000313" key="2">
    <source>
        <dbReference type="Proteomes" id="UP001194098"/>
    </source>
</evidence>
<gene>
    <name evidence="1" type="ORF">HGI39_12125</name>
</gene>
<reference evidence="1" key="2">
    <citation type="journal article" date="2022" name="Nat. Biotechnol.">
        <title>Carbon-negative production of acetone and isopropanol by gas fermentation at industrial pilot scale.</title>
        <authorList>
            <person name="Liew F.E."/>
            <person name="Nogle R."/>
            <person name="Abdalla T."/>
            <person name="Rasor B.J."/>
            <person name="Canter C."/>
            <person name="Jensen R.O."/>
            <person name="Wang L."/>
            <person name="Strutz J."/>
            <person name="Chirania P."/>
            <person name="De Tissera S."/>
            <person name="Mueller A.P."/>
            <person name="Ruan Z."/>
            <person name="Gao A."/>
            <person name="Tran L."/>
            <person name="Engle N.L."/>
            <person name="Bromley J.C."/>
            <person name="Daniell J."/>
            <person name="Conrado R."/>
            <person name="Tschaplinski T.J."/>
            <person name="Giannone R.J."/>
            <person name="Hettich R.L."/>
            <person name="Karim A.S."/>
            <person name="Simpson S.D."/>
            <person name="Brown S.D."/>
            <person name="Leang C."/>
            <person name="Jewett M.C."/>
            <person name="Kopke M."/>
        </authorList>
    </citation>
    <scope>NUCLEOTIDE SEQUENCE</scope>
    <source>
        <strain evidence="1">DJ015</strain>
    </source>
</reference>
<proteinExistence type="predicted"/>
<organism evidence="1 2">
    <name type="scientific">Clostridium beijerinckii</name>
    <name type="common">Clostridium MP</name>
    <dbReference type="NCBI Taxonomy" id="1520"/>
    <lineage>
        <taxon>Bacteria</taxon>
        <taxon>Bacillati</taxon>
        <taxon>Bacillota</taxon>
        <taxon>Clostridia</taxon>
        <taxon>Eubacteriales</taxon>
        <taxon>Clostridiaceae</taxon>
        <taxon>Clostridium</taxon>
    </lineage>
</organism>
<comment type="caution">
    <text evidence="1">The sequence shown here is derived from an EMBL/GenBank/DDBJ whole genome shotgun (WGS) entry which is preliminary data.</text>
</comment>
<dbReference type="EMBL" id="JABAGV010000027">
    <property type="protein sequence ID" value="MBC2475446.1"/>
    <property type="molecule type" value="Genomic_DNA"/>
</dbReference>